<dbReference type="EMBL" id="JBBMFD010000003">
    <property type="protein sequence ID" value="MEQ2439809.1"/>
    <property type="molecule type" value="Genomic_DNA"/>
</dbReference>
<proteinExistence type="predicted"/>
<name>A0ABV1DXN5_9FIRM</name>
<organism evidence="1 2">
    <name type="scientific">Solibaculum intestinale</name>
    <dbReference type="NCBI Taxonomy" id="3133165"/>
    <lineage>
        <taxon>Bacteria</taxon>
        <taxon>Bacillati</taxon>
        <taxon>Bacillota</taxon>
        <taxon>Clostridia</taxon>
        <taxon>Eubacteriales</taxon>
        <taxon>Oscillospiraceae</taxon>
        <taxon>Solibaculum</taxon>
    </lineage>
</organism>
<reference evidence="1 2" key="1">
    <citation type="submission" date="2024-03" db="EMBL/GenBank/DDBJ databases">
        <title>Human intestinal bacterial collection.</title>
        <authorList>
            <person name="Pauvert C."/>
            <person name="Hitch T.C.A."/>
            <person name="Clavel T."/>
        </authorList>
    </citation>
    <scope>NUCLEOTIDE SEQUENCE [LARGE SCALE GENOMIC DNA]</scope>
    <source>
        <strain evidence="1 2">CLA-JM-H44</strain>
    </source>
</reference>
<accession>A0ABV1DXN5</accession>
<keyword evidence="2" id="KW-1185">Reference proteome</keyword>
<sequence length="67" mass="7514">MWQLFITPKQSAQPTVRREVSETGFFPLQESVLLDTAKVAGERPASRVVTWSVLSFISSVEMGLFLL</sequence>
<dbReference type="RefSeq" id="WP_349218075.1">
    <property type="nucleotide sequence ID" value="NZ_JBBMFD010000003.1"/>
</dbReference>
<protein>
    <submittedName>
        <fullName evidence="1">Uncharacterized protein</fullName>
    </submittedName>
</protein>
<evidence type="ECO:0000313" key="1">
    <source>
        <dbReference type="EMBL" id="MEQ2439809.1"/>
    </source>
</evidence>
<gene>
    <name evidence="1" type="ORF">WMO26_03095</name>
</gene>
<comment type="caution">
    <text evidence="1">The sequence shown here is derived from an EMBL/GenBank/DDBJ whole genome shotgun (WGS) entry which is preliminary data.</text>
</comment>
<dbReference type="Proteomes" id="UP001489509">
    <property type="component" value="Unassembled WGS sequence"/>
</dbReference>
<evidence type="ECO:0000313" key="2">
    <source>
        <dbReference type="Proteomes" id="UP001489509"/>
    </source>
</evidence>